<accession>A0AAY4EJT1</accession>
<dbReference type="GeneTree" id="ENSGT01120000274684"/>
<dbReference type="InterPro" id="IPR003597">
    <property type="entry name" value="Ig_C1-set"/>
</dbReference>
<dbReference type="AlphaFoldDB" id="A0AAY4EJT1"/>
<dbReference type="SUPFAM" id="SSF48726">
    <property type="entry name" value="Immunoglobulin"/>
    <property type="match status" value="2"/>
</dbReference>
<dbReference type="GO" id="GO:0050853">
    <property type="term" value="P:B cell receptor signaling pathway"/>
    <property type="evidence" value="ECO:0007669"/>
    <property type="project" value="TreeGrafter"/>
</dbReference>
<dbReference type="PROSITE" id="PS50835">
    <property type="entry name" value="IG_LIKE"/>
    <property type="match status" value="2"/>
</dbReference>
<sequence length="202" mass="21875">MFLFQSPQRVEVEVGGSAALRCTQQFPTSCYSVSWVKVQPRTSEVASVPHAHASSSGGGASCTLSIGNASEQDSGTYYCLAVVSSMSYFGNGTRVITLHRSPSVQTLCPSDSDSSPVPLVCLVRGVVQSRVHVHWMIDGTEHSGWTNSDEVSTQNHLLVPVDQWRARAVCTCVVDIGGEETIYRSIQWNGKETLLRHSSVCP</sequence>
<reference evidence="3 4" key="1">
    <citation type="submission" date="2020-06" db="EMBL/GenBank/DDBJ databases">
        <authorList>
            <consortium name="Wellcome Sanger Institute Data Sharing"/>
        </authorList>
    </citation>
    <scope>NUCLEOTIDE SEQUENCE [LARGE SCALE GENOMIC DNA]</scope>
</reference>
<evidence type="ECO:0000259" key="2">
    <source>
        <dbReference type="PROSITE" id="PS50835"/>
    </source>
</evidence>
<dbReference type="Ensembl" id="ENSDCDT00010068583.1">
    <property type="protein sequence ID" value="ENSDCDP00010057892.1"/>
    <property type="gene ID" value="ENSDCDG00010032685.1"/>
</dbReference>
<protein>
    <recommendedName>
        <fullName evidence="2">Ig-like domain-containing protein</fullName>
    </recommendedName>
</protein>
<dbReference type="SMART" id="SM00409">
    <property type="entry name" value="IG"/>
    <property type="match status" value="1"/>
</dbReference>
<dbReference type="InterPro" id="IPR013783">
    <property type="entry name" value="Ig-like_fold"/>
</dbReference>
<dbReference type="Pfam" id="PF07654">
    <property type="entry name" value="C1-set"/>
    <property type="match status" value="1"/>
</dbReference>
<dbReference type="InterPro" id="IPR007110">
    <property type="entry name" value="Ig-like_dom"/>
</dbReference>
<dbReference type="InterPro" id="IPR013106">
    <property type="entry name" value="Ig_V-set"/>
</dbReference>
<keyword evidence="4" id="KW-1185">Reference proteome</keyword>
<reference evidence="3" key="3">
    <citation type="submission" date="2025-09" db="UniProtKB">
        <authorList>
            <consortium name="Ensembl"/>
        </authorList>
    </citation>
    <scope>IDENTIFICATION</scope>
</reference>
<dbReference type="InterPro" id="IPR036179">
    <property type="entry name" value="Ig-like_dom_sf"/>
</dbReference>
<evidence type="ECO:0000313" key="3">
    <source>
        <dbReference type="Ensembl" id="ENSDCDP00010057892.1"/>
    </source>
</evidence>
<dbReference type="Proteomes" id="UP000694580">
    <property type="component" value="Chromosome 20"/>
</dbReference>
<organism evidence="3 4">
    <name type="scientific">Denticeps clupeoides</name>
    <name type="common">denticle herring</name>
    <dbReference type="NCBI Taxonomy" id="299321"/>
    <lineage>
        <taxon>Eukaryota</taxon>
        <taxon>Metazoa</taxon>
        <taxon>Chordata</taxon>
        <taxon>Craniata</taxon>
        <taxon>Vertebrata</taxon>
        <taxon>Euteleostomi</taxon>
        <taxon>Actinopterygii</taxon>
        <taxon>Neopterygii</taxon>
        <taxon>Teleostei</taxon>
        <taxon>Clupei</taxon>
        <taxon>Clupeiformes</taxon>
        <taxon>Denticipitoidei</taxon>
        <taxon>Denticipitidae</taxon>
        <taxon>Denticeps</taxon>
    </lineage>
</organism>
<feature type="domain" description="Ig-like" evidence="2">
    <location>
        <begin position="102"/>
        <end position="183"/>
    </location>
</feature>
<dbReference type="SMART" id="SM00408">
    <property type="entry name" value="IGc2"/>
    <property type="match status" value="1"/>
</dbReference>
<feature type="domain" description="Ig-like" evidence="2">
    <location>
        <begin position="1"/>
        <end position="81"/>
    </location>
</feature>
<dbReference type="InterPro" id="IPR003598">
    <property type="entry name" value="Ig_sub2"/>
</dbReference>
<evidence type="ECO:0000313" key="4">
    <source>
        <dbReference type="Proteomes" id="UP000694580"/>
    </source>
</evidence>
<dbReference type="GO" id="GO:0009897">
    <property type="term" value="C:external side of plasma membrane"/>
    <property type="evidence" value="ECO:0007669"/>
    <property type="project" value="TreeGrafter"/>
</dbReference>
<dbReference type="Pfam" id="PF07686">
    <property type="entry name" value="V-set"/>
    <property type="match status" value="1"/>
</dbReference>
<proteinExistence type="predicted"/>
<dbReference type="GO" id="GO:0019815">
    <property type="term" value="C:B cell receptor complex"/>
    <property type="evidence" value="ECO:0007669"/>
    <property type="project" value="TreeGrafter"/>
</dbReference>
<reference evidence="3" key="2">
    <citation type="submission" date="2025-08" db="UniProtKB">
        <authorList>
            <consortium name="Ensembl"/>
        </authorList>
    </citation>
    <scope>IDENTIFICATION</scope>
</reference>
<dbReference type="GO" id="GO:0030183">
    <property type="term" value="P:B cell differentiation"/>
    <property type="evidence" value="ECO:0007669"/>
    <property type="project" value="TreeGrafter"/>
</dbReference>
<keyword evidence="1" id="KW-0393">Immunoglobulin domain</keyword>
<dbReference type="CDD" id="cd00099">
    <property type="entry name" value="IgV"/>
    <property type="match status" value="1"/>
</dbReference>
<dbReference type="Gene3D" id="2.60.40.10">
    <property type="entry name" value="Immunoglobulins"/>
    <property type="match status" value="2"/>
</dbReference>
<dbReference type="InterPro" id="IPR003599">
    <property type="entry name" value="Ig_sub"/>
</dbReference>
<evidence type="ECO:0000256" key="1">
    <source>
        <dbReference type="ARBA" id="ARBA00023319"/>
    </source>
</evidence>
<dbReference type="PANTHER" id="PTHR14334:SF1">
    <property type="entry name" value="B-CELL ANTIGEN RECEPTOR COMPLEX-ASSOCIATED PROTEIN ALPHA CHAIN"/>
    <property type="match status" value="1"/>
</dbReference>
<dbReference type="PANTHER" id="PTHR14334">
    <property type="entry name" value="B-CELL ANTIGEN RECEPTOR COMPLEX-ASSOCIATED PROTEIN"/>
    <property type="match status" value="1"/>
</dbReference>
<name>A0AAY4EJT1_9TELE</name>